<dbReference type="EMBL" id="RKLU01000015">
    <property type="protein sequence ID" value="TQQ78455.1"/>
    <property type="molecule type" value="Genomic_DNA"/>
</dbReference>
<evidence type="ECO:0000313" key="3">
    <source>
        <dbReference type="Proteomes" id="UP000705823"/>
    </source>
</evidence>
<accession>A0A8J8P6I2</accession>
<feature type="compositionally biased region" description="Acidic residues" evidence="1">
    <location>
        <begin position="11"/>
        <end position="45"/>
    </location>
</feature>
<feature type="compositionally biased region" description="Polar residues" evidence="1">
    <location>
        <begin position="46"/>
        <end position="55"/>
    </location>
</feature>
<dbReference type="RefSeq" id="WP_125919943.1">
    <property type="nucleotide sequence ID" value="NZ_RKLU01000015.1"/>
</dbReference>
<protein>
    <submittedName>
        <fullName evidence="2">Uncharacterized protein</fullName>
    </submittedName>
</protein>
<dbReference type="Pfam" id="PF25925">
    <property type="entry name" value="DUF7970"/>
    <property type="match status" value="1"/>
</dbReference>
<organism evidence="2 3">
    <name type="scientific">Halonotius terrestris</name>
    <dbReference type="NCBI Taxonomy" id="2487750"/>
    <lineage>
        <taxon>Archaea</taxon>
        <taxon>Methanobacteriati</taxon>
        <taxon>Methanobacteriota</taxon>
        <taxon>Stenosarchaea group</taxon>
        <taxon>Halobacteria</taxon>
        <taxon>Halobacteriales</taxon>
        <taxon>Haloferacaceae</taxon>
        <taxon>Halonotius</taxon>
    </lineage>
</organism>
<name>A0A8J8P6I2_9EURY</name>
<dbReference type="GeneID" id="55721644"/>
<evidence type="ECO:0000256" key="1">
    <source>
        <dbReference type="SAM" id="MobiDB-lite"/>
    </source>
</evidence>
<proteinExistence type="predicted"/>
<gene>
    <name evidence="2" type="ORF">EGH24_14500</name>
</gene>
<feature type="region of interest" description="Disordered" evidence="1">
    <location>
        <begin position="1"/>
        <end position="85"/>
    </location>
</feature>
<dbReference type="AlphaFoldDB" id="A0A8J8P6I2"/>
<evidence type="ECO:0000313" key="2">
    <source>
        <dbReference type="EMBL" id="TQQ78455.1"/>
    </source>
</evidence>
<sequence>MSFESGGDMENPFEDTNDEGDDTQADESVEMDMEDTQPVEDDESTNETTGQASSNTRRDDLREAGVGQESETGVDYISDLKSGRRHSNEQLARALMQPEYHSESPPVPYATWRDGTSTARDRTTLELNPDVDDLVRKAQTEFEDRYGTNITKADLREFAMVYGLAHLDDVFEMAEEWGIQYDN</sequence>
<dbReference type="InterPro" id="IPR058276">
    <property type="entry name" value="DUF7970"/>
</dbReference>
<keyword evidence="3" id="KW-1185">Reference proteome</keyword>
<dbReference type="Proteomes" id="UP000705823">
    <property type="component" value="Unassembled WGS sequence"/>
</dbReference>
<reference evidence="2" key="1">
    <citation type="submission" date="2019-02" db="EMBL/GenBank/DDBJ databases">
        <title>Halonotius sp. a new haloarchaeum isolated from saline soil.</title>
        <authorList>
            <person name="Duran-Viseras A."/>
            <person name="Sanchez-Porro C."/>
            <person name="Ventosa A."/>
        </authorList>
    </citation>
    <scope>NUCLEOTIDE SEQUENCE</scope>
    <source>
        <strain evidence="2">F15B</strain>
    </source>
</reference>
<comment type="caution">
    <text evidence="2">The sequence shown here is derived from an EMBL/GenBank/DDBJ whole genome shotgun (WGS) entry which is preliminary data.</text>
</comment>
<dbReference type="OrthoDB" id="331506at2157"/>